<dbReference type="SMART" id="SM00248">
    <property type="entry name" value="ANK"/>
    <property type="match status" value="8"/>
</dbReference>
<dbReference type="PROSITE" id="PS50297">
    <property type="entry name" value="ANK_REP_REGION"/>
    <property type="match status" value="3"/>
</dbReference>
<feature type="repeat" description="ANK" evidence="3">
    <location>
        <begin position="306"/>
        <end position="338"/>
    </location>
</feature>
<keyword evidence="2 3" id="KW-0040">ANK repeat</keyword>
<sequence length="655" mass="68534">MASDFYTDSYSENLDALFAKKGVAHGVRRLIEAGIAAIHDDDDGALAAALDEMPINIDFYPVSAWPAGDSLLSYAARLSAPRCVTLLLSQGATLDLKLEGGDTALLTAVMQTPVVWESMGILKAEGGVSKAGVAAATRDRMARALDVLKRILGAGAAINLADSDGYSPLLLSGHFGAPEFMSVLLDASAEVDQRADNGWTPLAQAASDGRLRCVELLVGAGAALDCGGLANAAGNGHGGCVKLLLAAGAGADCLDPGGQTSALWKAAKDGHLECVQLLLASGADAGLAVIKKSGDTDPIRGPGGGEGTTPFFMACQNGHLECAQLLLEAGAPVDKLRDFDGFSPLLIALCNSNRDCARLCVRAGADVNRVVRGGVTPLLVACQLGLLDACQLLSAFGASRAATPLGTPDQCAVHHKRADVAAWLAASRGPKWTHYVRNGAQVKSWLPLQHLEAITVERARALLRGGDDPLAGEPSALERARVLCSWGESDPTAAAVGSTVTIHSLVSRPSMNGEVGVVVSANASTGRFGVQVAGEAKALALRPANLQPAAEAVEVGRLILKAAEWSPQSHELFPEAARKRAVEVMRLGYLIAWDEERFEGRAGPELLDCWRSFVVPKVVEREDRERELRELRRVSEKMAAGAGAMGAFVLDPTQF</sequence>
<evidence type="ECO:0000313" key="5">
    <source>
        <dbReference type="Proteomes" id="UP000013827"/>
    </source>
</evidence>
<evidence type="ECO:0000256" key="1">
    <source>
        <dbReference type="ARBA" id="ARBA00022737"/>
    </source>
</evidence>
<dbReference type="eggNOG" id="KOG4177">
    <property type="taxonomic scope" value="Eukaryota"/>
</dbReference>
<dbReference type="InterPro" id="IPR036770">
    <property type="entry name" value="Ankyrin_rpt-contain_sf"/>
</dbReference>
<evidence type="ECO:0000256" key="3">
    <source>
        <dbReference type="PROSITE-ProRule" id="PRU00023"/>
    </source>
</evidence>
<proteinExistence type="predicted"/>
<reference evidence="5" key="1">
    <citation type="journal article" date="2013" name="Nature">
        <title>Pan genome of the phytoplankton Emiliania underpins its global distribution.</title>
        <authorList>
            <person name="Read B.A."/>
            <person name="Kegel J."/>
            <person name="Klute M.J."/>
            <person name="Kuo A."/>
            <person name="Lefebvre S.C."/>
            <person name="Maumus F."/>
            <person name="Mayer C."/>
            <person name="Miller J."/>
            <person name="Monier A."/>
            <person name="Salamov A."/>
            <person name="Young J."/>
            <person name="Aguilar M."/>
            <person name="Claverie J.M."/>
            <person name="Frickenhaus S."/>
            <person name="Gonzalez K."/>
            <person name="Herman E.K."/>
            <person name="Lin Y.C."/>
            <person name="Napier J."/>
            <person name="Ogata H."/>
            <person name="Sarno A.F."/>
            <person name="Shmutz J."/>
            <person name="Schroeder D."/>
            <person name="de Vargas C."/>
            <person name="Verret F."/>
            <person name="von Dassow P."/>
            <person name="Valentin K."/>
            <person name="Van de Peer Y."/>
            <person name="Wheeler G."/>
            <person name="Dacks J.B."/>
            <person name="Delwiche C.F."/>
            <person name="Dyhrman S.T."/>
            <person name="Glockner G."/>
            <person name="John U."/>
            <person name="Richards T."/>
            <person name="Worden A.Z."/>
            <person name="Zhang X."/>
            <person name="Grigoriev I.V."/>
            <person name="Allen A.E."/>
            <person name="Bidle K."/>
            <person name="Borodovsky M."/>
            <person name="Bowler C."/>
            <person name="Brownlee C."/>
            <person name="Cock J.M."/>
            <person name="Elias M."/>
            <person name="Gladyshev V.N."/>
            <person name="Groth M."/>
            <person name="Guda C."/>
            <person name="Hadaegh A."/>
            <person name="Iglesias-Rodriguez M.D."/>
            <person name="Jenkins J."/>
            <person name="Jones B.M."/>
            <person name="Lawson T."/>
            <person name="Leese F."/>
            <person name="Lindquist E."/>
            <person name="Lobanov A."/>
            <person name="Lomsadze A."/>
            <person name="Malik S.B."/>
            <person name="Marsh M.E."/>
            <person name="Mackinder L."/>
            <person name="Mock T."/>
            <person name="Mueller-Roeber B."/>
            <person name="Pagarete A."/>
            <person name="Parker M."/>
            <person name="Probert I."/>
            <person name="Quesneville H."/>
            <person name="Raines C."/>
            <person name="Rensing S.A."/>
            <person name="Riano-Pachon D.M."/>
            <person name="Richier S."/>
            <person name="Rokitta S."/>
            <person name="Shiraiwa Y."/>
            <person name="Soanes D.M."/>
            <person name="van der Giezen M."/>
            <person name="Wahlund T.M."/>
            <person name="Williams B."/>
            <person name="Wilson W."/>
            <person name="Wolfe G."/>
            <person name="Wurch L.L."/>
        </authorList>
    </citation>
    <scope>NUCLEOTIDE SEQUENCE</scope>
</reference>
<dbReference type="AlphaFoldDB" id="A0A0D3J949"/>
<dbReference type="EnsemblProtists" id="EOD20034">
    <property type="protein sequence ID" value="EOD20034"/>
    <property type="gene ID" value="EMIHUDRAFT_435974"/>
</dbReference>
<name>A0A0D3J949_EMIH1</name>
<dbReference type="InterPro" id="IPR002110">
    <property type="entry name" value="Ankyrin_rpt"/>
</dbReference>
<dbReference type="OMA" id="MPINIDF"/>
<dbReference type="PANTHER" id="PTHR24198:SF165">
    <property type="entry name" value="ANKYRIN REPEAT-CONTAINING PROTEIN-RELATED"/>
    <property type="match status" value="1"/>
</dbReference>
<dbReference type="HOGENOM" id="CLU_418851_0_0_1"/>
<accession>A0A0D3J949</accession>
<dbReference type="KEGG" id="ehx:EMIHUDRAFT_435974"/>
<dbReference type="Gene3D" id="1.25.40.20">
    <property type="entry name" value="Ankyrin repeat-containing domain"/>
    <property type="match status" value="4"/>
</dbReference>
<dbReference type="PaxDb" id="2903-EOD20034"/>
<keyword evidence="5" id="KW-1185">Reference proteome</keyword>
<protein>
    <submittedName>
        <fullName evidence="4">Uncharacterized protein</fullName>
    </submittedName>
</protein>
<dbReference type="PROSITE" id="PS50088">
    <property type="entry name" value="ANK_REPEAT"/>
    <property type="match status" value="4"/>
</dbReference>
<feature type="repeat" description="ANK" evidence="3">
    <location>
        <begin position="197"/>
        <end position="225"/>
    </location>
</feature>
<evidence type="ECO:0000256" key="2">
    <source>
        <dbReference type="ARBA" id="ARBA00023043"/>
    </source>
</evidence>
<keyword evidence="1" id="KW-0677">Repeat</keyword>
<dbReference type="GeneID" id="17265532"/>
<feature type="repeat" description="ANK" evidence="3">
    <location>
        <begin position="164"/>
        <end position="196"/>
    </location>
</feature>
<organism evidence="4 5">
    <name type="scientific">Emiliania huxleyi (strain CCMP1516)</name>
    <dbReference type="NCBI Taxonomy" id="280463"/>
    <lineage>
        <taxon>Eukaryota</taxon>
        <taxon>Haptista</taxon>
        <taxon>Haptophyta</taxon>
        <taxon>Prymnesiophyceae</taxon>
        <taxon>Isochrysidales</taxon>
        <taxon>Noelaerhabdaceae</taxon>
        <taxon>Emiliania</taxon>
    </lineage>
</organism>
<dbReference type="RefSeq" id="XP_005772463.1">
    <property type="nucleotide sequence ID" value="XM_005772406.1"/>
</dbReference>
<dbReference type="Proteomes" id="UP000013827">
    <property type="component" value="Unassembled WGS sequence"/>
</dbReference>
<reference evidence="4" key="2">
    <citation type="submission" date="2024-10" db="UniProtKB">
        <authorList>
            <consortium name="EnsemblProtists"/>
        </authorList>
    </citation>
    <scope>IDENTIFICATION</scope>
</reference>
<feature type="repeat" description="ANK" evidence="3">
    <location>
        <begin position="340"/>
        <end position="372"/>
    </location>
</feature>
<dbReference type="PANTHER" id="PTHR24198">
    <property type="entry name" value="ANKYRIN REPEAT AND PROTEIN KINASE DOMAIN-CONTAINING PROTEIN"/>
    <property type="match status" value="1"/>
</dbReference>
<dbReference type="Pfam" id="PF12796">
    <property type="entry name" value="Ank_2"/>
    <property type="match status" value="3"/>
</dbReference>
<evidence type="ECO:0000313" key="4">
    <source>
        <dbReference type="EnsemblProtists" id="EOD20034"/>
    </source>
</evidence>
<dbReference type="STRING" id="2903.R1EGR7"/>
<dbReference type="SUPFAM" id="SSF48403">
    <property type="entry name" value="Ankyrin repeat"/>
    <property type="match status" value="1"/>
</dbReference>